<dbReference type="Proteomes" id="UP000053789">
    <property type="component" value="Unassembled WGS sequence"/>
</dbReference>
<dbReference type="EMBL" id="KN846984">
    <property type="protein sequence ID" value="KIW95077.1"/>
    <property type="molecule type" value="Genomic_DNA"/>
</dbReference>
<sequence length="186" mass="20623">MSQFWTGTGKIRRKIHLKNLEVSEHYADTFAGLGLPDYGPRETKLSHILEPINIGTGNRFERQYIMIVLLNHAYGCSDLLWESSKDLPWEYRTVNGTLMNPPNPGVKSMQKVILKQFEKNAACRMGDTGGGRRRGKGIEGVSKISIQVVLRRDENNLACTGGTSHGSGHRNKAGLMANVEAIDSEP</sequence>
<evidence type="ECO:0000313" key="1">
    <source>
        <dbReference type="EMBL" id="KIW95077.1"/>
    </source>
</evidence>
<name>A0A0D2G920_CLAB1</name>
<reference evidence="1" key="1">
    <citation type="submission" date="2015-01" db="EMBL/GenBank/DDBJ databases">
        <title>The Genome Sequence of Cladophialophora bantiana CBS 173.52.</title>
        <authorList>
            <consortium name="The Broad Institute Genomics Platform"/>
            <person name="Cuomo C."/>
            <person name="de Hoog S."/>
            <person name="Gorbushina A."/>
            <person name="Stielow B."/>
            <person name="Teixiera M."/>
            <person name="Abouelleil A."/>
            <person name="Chapman S.B."/>
            <person name="Priest M."/>
            <person name="Young S.K."/>
            <person name="Wortman J."/>
            <person name="Nusbaum C."/>
            <person name="Birren B."/>
        </authorList>
    </citation>
    <scope>NUCLEOTIDE SEQUENCE [LARGE SCALE GENOMIC DNA]</scope>
    <source>
        <strain evidence="1">CBS 173.52</strain>
    </source>
</reference>
<dbReference type="HOGENOM" id="CLU_1454225_0_0_1"/>
<dbReference type="RefSeq" id="XP_016621746.1">
    <property type="nucleotide sequence ID" value="XM_016761408.1"/>
</dbReference>
<organism evidence="1 2">
    <name type="scientific">Cladophialophora bantiana (strain ATCC 10958 / CBS 173.52 / CDC B-1940 / NIH 8579)</name>
    <name type="common">Xylohypha bantiana</name>
    <dbReference type="NCBI Taxonomy" id="1442370"/>
    <lineage>
        <taxon>Eukaryota</taxon>
        <taxon>Fungi</taxon>
        <taxon>Dikarya</taxon>
        <taxon>Ascomycota</taxon>
        <taxon>Pezizomycotina</taxon>
        <taxon>Eurotiomycetes</taxon>
        <taxon>Chaetothyriomycetidae</taxon>
        <taxon>Chaetothyriales</taxon>
        <taxon>Herpotrichiellaceae</taxon>
        <taxon>Cladophialophora</taxon>
    </lineage>
</organism>
<dbReference type="AlphaFoldDB" id="A0A0D2G920"/>
<keyword evidence="2" id="KW-1185">Reference proteome</keyword>
<protein>
    <submittedName>
        <fullName evidence="1">Uncharacterized protein</fullName>
    </submittedName>
</protein>
<gene>
    <name evidence="1" type="ORF">Z519_03660</name>
</gene>
<proteinExistence type="predicted"/>
<evidence type="ECO:0000313" key="2">
    <source>
        <dbReference type="Proteomes" id="UP000053789"/>
    </source>
</evidence>
<dbReference type="VEuPathDB" id="FungiDB:Z519_03660"/>
<accession>A0A0D2G920</accession>
<dbReference type="GeneID" id="27696588"/>